<dbReference type="Pfam" id="PF00126">
    <property type="entry name" value="HTH_1"/>
    <property type="match status" value="1"/>
</dbReference>
<dbReference type="PROSITE" id="PS50931">
    <property type="entry name" value="HTH_LYSR"/>
    <property type="match status" value="1"/>
</dbReference>
<dbReference type="InterPro" id="IPR005119">
    <property type="entry name" value="LysR_subst-bd"/>
</dbReference>
<dbReference type="Gene3D" id="1.10.10.10">
    <property type="entry name" value="Winged helix-like DNA-binding domain superfamily/Winged helix DNA-binding domain"/>
    <property type="match status" value="1"/>
</dbReference>
<reference evidence="6 7" key="1">
    <citation type="journal article" date="2009" name="Int. J. Syst. Evol. Microbiol.">
        <title>Transfer of Teichococcus ludipueritiae and Muricoccus roseus to the genus Roseomonas, as Roseomonas ludipueritiae comb. nov. and Roseomonas rosea comb. nov., respectively, and emended description of the genus Roseomonas.</title>
        <authorList>
            <person name="Sanchez-Porro C."/>
            <person name="Gallego V."/>
            <person name="Busse H.J."/>
            <person name="Kampfer P."/>
            <person name="Ventosa A."/>
        </authorList>
    </citation>
    <scope>NUCLEOTIDE SEQUENCE [LARGE SCALE GENOMIC DNA]</scope>
    <source>
        <strain evidence="6 7">DSM 14915</strain>
    </source>
</reference>
<dbReference type="PANTHER" id="PTHR30537">
    <property type="entry name" value="HTH-TYPE TRANSCRIPTIONAL REGULATOR"/>
    <property type="match status" value="1"/>
</dbReference>
<keyword evidence="3" id="KW-0238">DNA-binding</keyword>
<dbReference type="Gene3D" id="3.40.190.290">
    <property type="match status" value="1"/>
</dbReference>
<feature type="domain" description="HTH lysR-type" evidence="5">
    <location>
        <begin position="1"/>
        <end position="59"/>
    </location>
</feature>
<evidence type="ECO:0000256" key="2">
    <source>
        <dbReference type="ARBA" id="ARBA00023015"/>
    </source>
</evidence>
<name>A0ABR7R625_9PROT</name>
<dbReference type="PANTHER" id="PTHR30537:SF72">
    <property type="entry name" value="LYSR FAMILY TRANSCRIPTIONAL REGULATOR"/>
    <property type="match status" value="1"/>
</dbReference>
<protein>
    <submittedName>
        <fullName evidence="6">LysR family transcriptional regulator</fullName>
    </submittedName>
</protein>
<dbReference type="InterPro" id="IPR000847">
    <property type="entry name" value="LysR_HTH_N"/>
</dbReference>
<dbReference type="InterPro" id="IPR058163">
    <property type="entry name" value="LysR-type_TF_proteobact-type"/>
</dbReference>
<organism evidence="6 7">
    <name type="scientific">Pseudoroseomonas ludipueritiae</name>
    <dbReference type="NCBI Taxonomy" id="198093"/>
    <lineage>
        <taxon>Bacteria</taxon>
        <taxon>Pseudomonadati</taxon>
        <taxon>Pseudomonadota</taxon>
        <taxon>Alphaproteobacteria</taxon>
        <taxon>Acetobacterales</taxon>
        <taxon>Acetobacteraceae</taxon>
        <taxon>Pseudoroseomonas</taxon>
    </lineage>
</organism>
<dbReference type="Pfam" id="PF03466">
    <property type="entry name" value="LysR_substrate"/>
    <property type="match status" value="1"/>
</dbReference>
<evidence type="ECO:0000313" key="6">
    <source>
        <dbReference type="EMBL" id="MBC9177133.1"/>
    </source>
</evidence>
<keyword evidence="7" id="KW-1185">Reference proteome</keyword>
<comment type="caution">
    <text evidence="6">The sequence shown here is derived from an EMBL/GenBank/DDBJ whole genome shotgun (WGS) entry which is preliminary data.</text>
</comment>
<dbReference type="RefSeq" id="WP_187778275.1">
    <property type="nucleotide sequence ID" value="NZ_JACTUZ010000029.1"/>
</dbReference>
<dbReference type="InterPro" id="IPR036388">
    <property type="entry name" value="WH-like_DNA-bd_sf"/>
</dbReference>
<accession>A0ABR7R625</accession>
<dbReference type="SUPFAM" id="SSF46785">
    <property type="entry name" value="Winged helix' DNA-binding domain"/>
    <property type="match status" value="1"/>
</dbReference>
<sequence length="301" mass="32554">MDRLQAMETFTRVVEAGGFKRAAETLGVLPSTVTKTIKDLEAHLGVQLLNRTTRAVSITDAGLRYYDSSKAILREVEAAEGAVGKGTGAVRGTVRAGMPPSLARYFIIPALSHFTARFPGIGIDLQLGDAVVDLVQQGIDCVIRAGEPQPSSLVLRRLGAFHWYVCASPAYLERHGEPLGIAALRDHLAVGYADSRTGRPTSWAFQDGDQLHPVSMKTRVTVNDTDGYVAAGVAGLGLIRAASYMVRRQLAEGRLVRILPELEAPAVPLSLLYPQSRHLSPAVRAFIDWCVEVIGTEAKNW</sequence>
<dbReference type="InterPro" id="IPR036390">
    <property type="entry name" value="WH_DNA-bd_sf"/>
</dbReference>
<gene>
    <name evidence="6" type="ORF">IBL25_09310</name>
</gene>
<keyword evidence="4" id="KW-0804">Transcription</keyword>
<evidence type="ECO:0000313" key="7">
    <source>
        <dbReference type="Proteomes" id="UP000603940"/>
    </source>
</evidence>
<dbReference type="CDD" id="cd08472">
    <property type="entry name" value="PBP2_CrgA_like_3"/>
    <property type="match status" value="1"/>
</dbReference>
<evidence type="ECO:0000256" key="3">
    <source>
        <dbReference type="ARBA" id="ARBA00023125"/>
    </source>
</evidence>
<dbReference type="EMBL" id="JACTUZ010000029">
    <property type="protein sequence ID" value="MBC9177133.1"/>
    <property type="molecule type" value="Genomic_DNA"/>
</dbReference>
<evidence type="ECO:0000259" key="5">
    <source>
        <dbReference type="PROSITE" id="PS50931"/>
    </source>
</evidence>
<evidence type="ECO:0000256" key="1">
    <source>
        <dbReference type="ARBA" id="ARBA00009437"/>
    </source>
</evidence>
<dbReference type="Proteomes" id="UP000603940">
    <property type="component" value="Unassembled WGS sequence"/>
</dbReference>
<dbReference type="SUPFAM" id="SSF53850">
    <property type="entry name" value="Periplasmic binding protein-like II"/>
    <property type="match status" value="1"/>
</dbReference>
<keyword evidence="2" id="KW-0805">Transcription regulation</keyword>
<proteinExistence type="inferred from homology"/>
<comment type="similarity">
    <text evidence="1">Belongs to the LysR transcriptional regulatory family.</text>
</comment>
<evidence type="ECO:0000256" key="4">
    <source>
        <dbReference type="ARBA" id="ARBA00023163"/>
    </source>
</evidence>